<gene>
    <name evidence="2" type="ORF">DHf2319_10080</name>
</gene>
<dbReference type="Gene3D" id="3.30.420.10">
    <property type="entry name" value="Ribonuclease H-like superfamily/Ribonuclease H"/>
    <property type="match status" value="1"/>
</dbReference>
<evidence type="ECO:0000259" key="1">
    <source>
        <dbReference type="Pfam" id="PF16473"/>
    </source>
</evidence>
<proteinExistence type="predicted"/>
<dbReference type="PROSITE" id="PS51257">
    <property type="entry name" value="PROKAR_LIPOPROTEIN"/>
    <property type="match status" value="1"/>
</dbReference>
<dbReference type="RefSeq" id="WP_243478039.1">
    <property type="nucleotide sequence ID" value="NZ_CP063982.1"/>
</dbReference>
<dbReference type="Proteomes" id="UP000831607">
    <property type="component" value="Chromosome"/>
</dbReference>
<dbReference type="InterPro" id="IPR033390">
    <property type="entry name" value="Rv2179c-like"/>
</dbReference>
<dbReference type="InterPro" id="IPR036397">
    <property type="entry name" value="RNaseH_sf"/>
</dbReference>
<accession>A0ABY4AL17</accession>
<dbReference type="SUPFAM" id="SSF53098">
    <property type="entry name" value="Ribonuclease H-like"/>
    <property type="match status" value="1"/>
</dbReference>
<sequence length="204" mass="23031">MKPAEVYFSVDIEADGPIPGANSMLSLGCAAFDPEGRALGTYSANLKPLPQATPDPRTMSWWATQPTAWQACQQNQREPSEVMPEFAKWVLSTAGDGVKPVFAAWPVGFDFTHVYWYLIRFHGHSPFSHHALDIRSFAMAFMNLTYRSSHKSKLQKRLRDRLQLTHRHDHIAIHDAIEQGELLVALLAANREQHAQLNSRLTNL</sequence>
<dbReference type="Pfam" id="PF16473">
    <property type="entry name" value="Rv2179c-like"/>
    <property type="match status" value="1"/>
</dbReference>
<dbReference type="InterPro" id="IPR012337">
    <property type="entry name" value="RNaseH-like_sf"/>
</dbReference>
<reference evidence="2 3" key="1">
    <citation type="submission" date="2020-11" db="EMBL/GenBank/DDBJ databases">
        <title>Algicoccus daihaiensis sp.nov., isolated from Daihai Lake in Inner Mongolia.</title>
        <authorList>
            <person name="Kai J."/>
        </authorList>
    </citation>
    <scope>NUCLEOTIDE SEQUENCE [LARGE SCALE GENOMIC DNA]</scope>
    <source>
        <strain evidence="3">f23</strain>
    </source>
</reference>
<organism evidence="2 3">
    <name type="scientific">Orrella daihaiensis</name>
    <dbReference type="NCBI Taxonomy" id="2782176"/>
    <lineage>
        <taxon>Bacteria</taxon>
        <taxon>Pseudomonadati</taxon>
        <taxon>Pseudomonadota</taxon>
        <taxon>Betaproteobacteria</taxon>
        <taxon>Burkholderiales</taxon>
        <taxon>Alcaligenaceae</taxon>
        <taxon>Orrella</taxon>
    </lineage>
</organism>
<dbReference type="EMBL" id="CP063982">
    <property type="protein sequence ID" value="UOD49795.1"/>
    <property type="molecule type" value="Genomic_DNA"/>
</dbReference>
<evidence type="ECO:0000313" key="2">
    <source>
        <dbReference type="EMBL" id="UOD49795.1"/>
    </source>
</evidence>
<name>A0ABY4AL17_9BURK</name>
<evidence type="ECO:0000313" key="3">
    <source>
        <dbReference type="Proteomes" id="UP000831607"/>
    </source>
</evidence>
<protein>
    <submittedName>
        <fullName evidence="2">3'-5' exoribonuclease</fullName>
    </submittedName>
</protein>
<feature type="domain" description="3'-5' exoribonuclease Rv2179c-like" evidence="1">
    <location>
        <begin position="8"/>
        <end position="183"/>
    </location>
</feature>
<keyword evidence="3" id="KW-1185">Reference proteome</keyword>